<comment type="caution">
    <text evidence="3">The sequence shown here is derived from an EMBL/GenBank/DDBJ whole genome shotgun (WGS) entry which is preliminary data.</text>
</comment>
<dbReference type="OrthoDB" id="9800213at2"/>
<gene>
    <name evidence="3" type="ORF">C7P63_03525</name>
</gene>
<dbReference type="RefSeq" id="WP_125942772.1">
    <property type="nucleotide sequence ID" value="NZ_PXZH01000001.1"/>
</dbReference>
<dbReference type="Proteomes" id="UP000277864">
    <property type="component" value="Unassembled WGS sequence"/>
</dbReference>
<feature type="active site" description="Charge relay system" evidence="1">
    <location>
        <position position="199"/>
    </location>
</feature>
<dbReference type="EMBL" id="PXZH01000001">
    <property type="protein sequence ID" value="RST90159.1"/>
    <property type="molecule type" value="Genomic_DNA"/>
</dbReference>
<dbReference type="PIRSF" id="PIRSF017388">
    <property type="entry name" value="Esterase_lipase"/>
    <property type="match status" value="1"/>
</dbReference>
<protein>
    <submittedName>
        <fullName evidence="3">Carboxylesterase</fullName>
    </submittedName>
</protein>
<organism evidence="3 4">
    <name type="scientific">Vagococcus humatus</name>
    <dbReference type="NCBI Taxonomy" id="1889241"/>
    <lineage>
        <taxon>Bacteria</taxon>
        <taxon>Bacillati</taxon>
        <taxon>Bacillota</taxon>
        <taxon>Bacilli</taxon>
        <taxon>Lactobacillales</taxon>
        <taxon>Enterococcaceae</taxon>
        <taxon>Vagococcus</taxon>
    </lineage>
</organism>
<dbReference type="GO" id="GO:0052689">
    <property type="term" value="F:carboxylic ester hydrolase activity"/>
    <property type="evidence" value="ECO:0007669"/>
    <property type="project" value="InterPro"/>
</dbReference>
<evidence type="ECO:0000313" key="3">
    <source>
        <dbReference type="EMBL" id="RST90159.1"/>
    </source>
</evidence>
<sequence>MLIRENELPGSVYFKGDERGIILFHAYTGTPNDVRMLGRYLNNQGYSVLLPLFRGHGQNIPEPILDAGPGAWHQDMEKAVAYMKQEGCKQLAAFGLSLGGIFATKMVEEYPEIIVGGGFFCSPLLIAQTETNIIPQFLYTARQQLTAIGYTAEELEEEIYRIQQELPEQLNQITAYTEEVHDELKHIKVPMMLVQAGQDKMIPPEDVYEAAKAFKNDCAKVYWYPNSGHIITIGPERKQFQEDVLQFVNQLAWKKERE</sequence>
<accession>A0A429Z8X1</accession>
<dbReference type="InterPro" id="IPR029058">
    <property type="entry name" value="AB_hydrolase_fold"/>
</dbReference>
<reference evidence="3 4" key="1">
    <citation type="submission" date="2018-03" db="EMBL/GenBank/DDBJ databases">
        <authorList>
            <person name="Gulvik C.A."/>
        </authorList>
    </citation>
    <scope>NUCLEOTIDE SEQUENCE [LARGE SCALE GENOMIC DNA]</scope>
    <source>
        <strain evidence="3 4">JCM 31581</strain>
    </source>
</reference>
<dbReference type="PANTHER" id="PTHR46623:SF7">
    <property type="entry name" value="CARBOXYMETHYLENEBUTENOLIDASE"/>
    <property type="match status" value="1"/>
</dbReference>
<feature type="domain" description="Serine aminopeptidase S33" evidence="2">
    <location>
        <begin position="21"/>
        <end position="232"/>
    </location>
</feature>
<evidence type="ECO:0000259" key="2">
    <source>
        <dbReference type="Pfam" id="PF12146"/>
    </source>
</evidence>
<dbReference type="PANTHER" id="PTHR46623">
    <property type="entry name" value="CARBOXYMETHYLENEBUTENOLIDASE-RELATED"/>
    <property type="match status" value="1"/>
</dbReference>
<name>A0A429Z8X1_9ENTE</name>
<dbReference type="Gene3D" id="3.40.50.1820">
    <property type="entry name" value="alpha/beta hydrolase"/>
    <property type="match status" value="1"/>
</dbReference>
<feature type="active site" description="Nucleophile" evidence="1">
    <location>
        <position position="97"/>
    </location>
</feature>
<evidence type="ECO:0000313" key="4">
    <source>
        <dbReference type="Proteomes" id="UP000277864"/>
    </source>
</evidence>
<dbReference type="InterPro" id="IPR051049">
    <property type="entry name" value="Dienelactone_hydrolase-like"/>
</dbReference>
<keyword evidence="4" id="KW-1185">Reference proteome</keyword>
<evidence type="ECO:0000256" key="1">
    <source>
        <dbReference type="PIRSR" id="PIRSR017388-1"/>
    </source>
</evidence>
<dbReference type="InterPro" id="IPR012354">
    <property type="entry name" value="Esterase_lipase"/>
</dbReference>
<dbReference type="SUPFAM" id="SSF53474">
    <property type="entry name" value="alpha/beta-Hydrolases"/>
    <property type="match status" value="1"/>
</dbReference>
<dbReference type="Pfam" id="PF12146">
    <property type="entry name" value="Hydrolase_4"/>
    <property type="match status" value="1"/>
</dbReference>
<feature type="active site" description="Charge relay system" evidence="1">
    <location>
        <position position="229"/>
    </location>
</feature>
<dbReference type="InterPro" id="IPR022742">
    <property type="entry name" value="Hydrolase_4"/>
</dbReference>
<proteinExistence type="predicted"/>
<dbReference type="AlphaFoldDB" id="A0A429Z8X1"/>